<accession>A0A917ICZ3</accession>
<feature type="compositionally biased region" description="Basic and acidic residues" evidence="1">
    <location>
        <begin position="1"/>
        <end position="14"/>
    </location>
</feature>
<organism evidence="2 3">
    <name type="scientific">Microbacterium album</name>
    <dbReference type="NCBI Taxonomy" id="2053191"/>
    <lineage>
        <taxon>Bacteria</taxon>
        <taxon>Bacillati</taxon>
        <taxon>Actinomycetota</taxon>
        <taxon>Actinomycetes</taxon>
        <taxon>Micrococcales</taxon>
        <taxon>Microbacteriaceae</taxon>
        <taxon>Microbacterium</taxon>
    </lineage>
</organism>
<evidence type="ECO:0000313" key="3">
    <source>
        <dbReference type="Proteomes" id="UP000657592"/>
    </source>
</evidence>
<dbReference type="EMBL" id="BMJY01000003">
    <property type="protein sequence ID" value="GGH40043.1"/>
    <property type="molecule type" value="Genomic_DNA"/>
</dbReference>
<proteinExistence type="predicted"/>
<protein>
    <submittedName>
        <fullName evidence="2">Uncharacterized protein</fullName>
    </submittedName>
</protein>
<reference evidence="2" key="1">
    <citation type="journal article" date="2014" name="Int. J. Syst. Evol. Microbiol.">
        <title>Complete genome sequence of Corynebacterium casei LMG S-19264T (=DSM 44701T), isolated from a smear-ripened cheese.</title>
        <authorList>
            <consortium name="US DOE Joint Genome Institute (JGI-PGF)"/>
            <person name="Walter F."/>
            <person name="Albersmeier A."/>
            <person name="Kalinowski J."/>
            <person name="Ruckert C."/>
        </authorList>
    </citation>
    <scope>NUCLEOTIDE SEQUENCE</scope>
    <source>
        <strain evidence="2">CGMCC 1.15794</strain>
    </source>
</reference>
<comment type="caution">
    <text evidence="2">The sequence shown here is derived from an EMBL/GenBank/DDBJ whole genome shotgun (WGS) entry which is preliminary data.</text>
</comment>
<dbReference type="Proteomes" id="UP000657592">
    <property type="component" value="Unassembled WGS sequence"/>
</dbReference>
<dbReference type="AlphaFoldDB" id="A0A917ICZ3"/>
<reference evidence="2" key="2">
    <citation type="submission" date="2020-09" db="EMBL/GenBank/DDBJ databases">
        <authorList>
            <person name="Sun Q."/>
            <person name="Zhou Y."/>
        </authorList>
    </citation>
    <scope>NUCLEOTIDE SEQUENCE</scope>
    <source>
        <strain evidence="2">CGMCC 1.15794</strain>
    </source>
</reference>
<keyword evidence="3" id="KW-1185">Reference proteome</keyword>
<feature type="compositionally biased region" description="Basic and acidic residues" evidence="1">
    <location>
        <begin position="21"/>
        <end position="40"/>
    </location>
</feature>
<evidence type="ECO:0000256" key="1">
    <source>
        <dbReference type="SAM" id="MobiDB-lite"/>
    </source>
</evidence>
<sequence length="72" mass="7916">MRALDGRVVHDVADVHGQAQLEDREGEQREQSPDEHELRRPGPAFGLARCAATRPRDAHESPPFAGPVLIVP</sequence>
<name>A0A917ICZ3_9MICO</name>
<evidence type="ECO:0000313" key="2">
    <source>
        <dbReference type="EMBL" id="GGH40043.1"/>
    </source>
</evidence>
<gene>
    <name evidence="2" type="ORF">GCM10010921_11690</name>
</gene>
<feature type="region of interest" description="Disordered" evidence="1">
    <location>
        <begin position="1"/>
        <end position="72"/>
    </location>
</feature>